<evidence type="ECO:0000313" key="3">
    <source>
        <dbReference type="Proteomes" id="UP001596166"/>
    </source>
</evidence>
<sequence>MVKLVSLYKRRPDVAVEDFHAHLLGLADTMQGAAGAVRYVQSHTLVQGYKRGELLFDGVSEWTFDTLEAARDARRNAVDVPLADPARTVHMLVDVHVAKPGAVPAGAVKNIEFVNRRPGMALEPFRRYWRKVHGPIGAKIATILHYEQNHLHAGEYTDGTAPLFDGLAITWFASTAEMRRGAETPEYEVTRADEVNFLPDGHLPIIITREVVDTGAA</sequence>
<dbReference type="SUPFAM" id="SSF54909">
    <property type="entry name" value="Dimeric alpha+beta barrel"/>
    <property type="match status" value="2"/>
</dbReference>
<feature type="domain" description="EthD" evidence="1">
    <location>
        <begin position="117"/>
        <end position="198"/>
    </location>
</feature>
<dbReference type="EMBL" id="JBHSLC010000113">
    <property type="protein sequence ID" value="MFC5359412.1"/>
    <property type="molecule type" value="Genomic_DNA"/>
</dbReference>
<proteinExistence type="predicted"/>
<organism evidence="2 3">
    <name type="scientific">Azospirillum himalayense</name>
    <dbReference type="NCBI Taxonomy" id="654847"/>
    <lineage>
        <taxon>Bacteria</taxon>
        <taxon>Pseudomonadati</taxon>
        <taxon>Pseudomonadota</taxon>
        <taxon>Alphaproteobacteria</taxon>
        <taxon>Rhodospirillales</taxon>
        <taxon>Azospirillaceae</taxon>
        <taxon>Azospirillum</taxon>
    </lineage>
</organism>
<dbReference type="InterPro" id="IPR011008">
    <property type="entry name" value="Dimeric_a/b-barrel"/>
</dbReference>
<gene>
    <name evidence="2" type="ORF">ACFPMG_30895</name>
</gene>
<accession>A0ABW0GED9</accession>
<dbReference type="Pfam" id="PF07110">
    <property type="entry name" value="EthD"/>
    <property type="match status" value="1"/>
</dbReference>
<protein>
    <submittedName>
        <fullName evidence="2">EthD domain-containing protein</fullName>
    </submittedName>
</protein>
<evidence type="ECO:0000259" key="1">
    <source>
        <dbReference type="Pfam" id="PF07110"/>
    </source>
</evidence>
<dbReference type="RefSeq" id="WP_376999416.1">
    <property type="nucleotide sequence ID" value="NZ_JBHSLC010000113.1"/>
</dbReference>
<name>A0ABW0GED9_9PROT</name>
<dbReference type="Proteomes" id="UP001596166">
    <property type="component" value="Unassembled WGS sequence"/>
</dbReference>
<dbReference type="Gene3D" id="3.30.70.100">
    <property type="match status" value="2"/>
</dbReference>
<comment type="caution">
    <text evidence="2">The sequence shown here is derived from an EMBL/GenBank/DDBJ whole genome shotgun (WGS) entry which is preliminary data.</text>
</comment>
<reference evidence="3" key="1">
    <citation type="journal article" date="2019" name="Int. J. Syst. Evol. Microbiol.">
        <title>The Global Catalogue of Microorganisms (GCM) 10K type strain sequencing project: providing services to taxonomists for standard genome sequencing and annotation.</title>
        <authorList>
            <consortium name="The Broad Institute Genomics Platform"/>
            <consortium name="The Broad Institute Genome Sequencing Center for Infectious Disease"/>
            <person name="Wu L."/>
            <person name="Ma J."/>
        </authorList>
    </citation>
    <scope>NUCLEOTIDE SEQUENCE [LARGE SCALE GENOMIC DNA]</scope>
    <source>
        <strain evidence="3">CCUG 58760</strain>
    </source>
</reference>
<evidence type="ECO:0000313" key="2">
    <source>
        <dbReference type="EMBL" id="MFC5359412.1"/>
    </source>
</evidence>
<dbReference type="InterPro" id="IPR009799">
    <property type="entry name" value="EthD_dom"/>
</dbReference>
<keyword evidence="3" id="KW-1185">Reference proteome</keyword>
<dbReference type="NCBIfam" id="TIGR02118">
    <property type="entry name" value="EthD family reductase"/>
    <property type="match status" value="1"/>
</dbReference>